<proteinExistence type="inferred from homology"/>
<feature type="transmembrane region" description="Helical" evidence="6">
    <location>
        <begin position="245"/>
        <end position="267"/>
    </location>
</feature>
<evidence type="ECO:0000313" key="9">
    <source>
        <dbReference type="Proteomes" id="UP000235786"/>
    </source>
</evidence>
<evidence type="ECO:0000256" key="4">
    <source>
        <dbReference type="ARBA" id="ARBA00023136"/>
    </source>
</evidence>
<feature type="transmembrane region" description="Helical" evidence="6">
    <location>
        <begin position="50"/>
        <end position="70"/>
    </location>
</feature>
<evidence type="ECO:0000256" key="6">
    <source>
        <dbReference type="SAM" id="Phobius"/>
    </source>
</evidence>
<dbReference type="GO" id="GO:0016020">
    <property type="term" value="C:membrane"/>
    <property type="evidence" value="ECO:0007669"/>
    <property type="project" value="UniProtKB-SubCell"/>
</dbReference>
<feature type="transmembrane region" description="Helical" evidence="6">
    <location>
        <begin position="90"/>
        <end position="115"/>
    </location>
</feature>
<evidence type="ECO:0000256" key="3">
    <source>
        <dbReference type="ARBA" id="ARBA00022989"/>
    </source>
</evidence>
<keyword evidence="2 6" id="KW-0812">Transmembrane</keyword>
<feature type="transmembrane region" description="Helical" evidence="6">
    <location>
        <begin position="18"/>
        <end position="38"/>
    </location>
</feature>
<keyword evidence="3 6" id="KW-1133">Transmembrane helix</keyword>
<keyword evidence="4 6" id="KW-0472">Membrane</keyword>
<dbReference type="AlphaFoldDB" id="A0A2J6RVX3"/>
<evidence type="ECO:0000256" key="5">
    <source>
        <dbReference type="ARBA" id="ARBA00038359"/>
    </source>
</evidence>
<evidence type="ECO:0000256" key="1">
    <source>
        <dbReference type="ARBA" id="ARBA00004141"/>
    </source>
</evidence>
<dbReference type="Pfam" id="PF20684">
    <property type="entry name" value="Fung_rhodopsin"/>
    <property type="match status" value="1"/>
</dbReference>
<feature type="transmembrane region" description="Helical" evidence="6">
    <location>
        <begin position="210"/>
        <end position="233"/>
    </location>
</feature>
<dbReference type="InterPro" id="IPR049326">
    <property type="entry name" value="Rhodopsin_dom_fungi"/>
</dbReference>
<name>A0A2J6RVX3_HYAVF</name>
<evidence type="ECO:0000313" key="8">
    <source>
        <dbReference type="EMBL" id="PMD42656.1"/>
    </source>
</evidence>
<protein>
    <recommendedName>
        <fullName evidence="7">Rhodopsin domain-containing protein</fullName>
    </recommendedName>
</protein>
<keyword evidence="9" id="KW-1185">Reference proteome</keyword>
<dbReference type="Proteomes" id="UP000235786">
    <property type="component" value="Unassembled WGS sequence"/>
</dbReference>
<comment type="subcellular location">
    <subcellularLocation>
        <location evidence="1">Membrane</location>
        <topology evidence="1">Multi-pass membrane protein</topology>
    </subcellularLocation>
</comment>
<comment type="similarity">
    <text evidence="5">Belongs to the SAT4 family.</text>
</comment>
<dbReference type="PANTHER" id="PTHR33048">
    <property type="entry name" value="PTH11-LIKE INTEGRAL MEMBRANE PROTEIN (AFU_ORTHOLOGUE AFUA_5G11245)"/>
    <property type="match status" value="1"/>
</dbReference>
<organism evidence="8 9">
    <name type="scientific">Hyaloscypha variabilis (strain UAMH 11265 / GT02V1 / F)</name>
    <name type="common">Meliniomyces variabilis</name>
    <dbReference type="NCBI Taxonomy" id="1149755"/>
    <lineage>
        <taxon>Eukaryota</taxon>
        <taxon>Fungi</taxon>
        <taxon>Dikarya</taxon>
        <taxon>Ascomycota</taxon>
        <taxon>Pezizomycotina</taxon>
        <taxon>Leotiomycetes</taxon>
        <taxon>Helotiales</taxon>
        <taxon>Hyaloscyphaceae</taxon>
        <taxon>Hyaloscypha</taxon>
        <taxon>Hyaloscypha variabilis</taxon>
    </lineage>
</organism>
<evidence type="ECO:0000256" key="2">
    <source>
        <dbReference type="ARBA" id="ARBA00022692"/>
    </source>
</evidence>
<dbReference type="InterPro" id="IPR052337">
    <property type="entry name" value="SAT4-like"/>
</dbReference>
<reference evidence="8 9" key="1">
    <citation type="submission" date="2016-04" db="EMBL/GenBank/DDBJ databases">
        <title>A degradative enzymes factory behind the ericoid mycorrhizal symbiosis.</title>
        <authorList>
            <consortium name="DOE Joint Genome Institute"/>
            <person name="Martino E."/>
            <person name="Morin E."/>
            <person name="Grelet G."/>
            <person name="Kuo A."/>
            <person name="Kohler A."/>
            <person name="Daghino S."/>
            <person name="Barry K."/>
            <person name="Choi C."/>
            <person name="Cichocki N."/>
            <person name="Clum A."/>
            <person name="Copeland A."/>
            <person name="Hainaut M."/>
            <person name="Haridas S."/>
            <person name="Labutti K."/>
            <person name="Lindquist E."/>
            <person name="Lipzen A."/>
            <person name="Khouja H.-R."/>
            <person name="Murat C."/>
            <person name="Ohm R."/>
            <person name="Olson A."/>
            <person name="Spatafora J."/>
            <person name="Veneault-Fourrey C."/>
            <person name="Henrissat B."/>
            <person name="Grigoriev I."/>
            <person name="Martin F."/>
            <person name="Perotto S."/>
        </authorList>
    </citation>
    <scope>NUCLEOTIDE SEQUENCE [LARGE SCALE GENOMIC DNA]</scope>
    <source>
        <strain evidence="8 9">F</strain>
    </source>
</reference>
<gene>
    <name evidence="8" type="ORF">L207DRAFT_632406</name>
</gene>
<dbReference type="PANTHER" id="PTHR33048:SF47">
    <property type="entry name" value="INTEGRAL MEMBRANE PROTEIN-RELATED"/>
    <property type="match status" value="1"/>
</dbReference>
<feature type="transmembrane region" description="Helical" evidence="6">
    <location>
        <begin position="180"/>
        <end position="198"/>
    </location>
</feature>
<feature type="domain" description="Rhodopsin" evidence="7">
    <location>
        <begin position="34"/>
        <end position="272"/>
    </location>
</feature>
<dbReference type="OrthoDB" id="444631at2759"/>
<evidence type="ECO:0000259" key="7">
    <source>
        <dbReference type="Pfam" id="PF20684"/>
    </source>
</evidence>
<feature type="transmembrane region" description="Helical" evidence="6">
    <location>
        <begin position="127"/>
        <end position="149"/>
    </location>
</feature>
<sequence length="309" mass="35179">MSAPPAQLSHATRGPEMVIINCVLLSVASIVVALRFYTRIKITHFVGSDDWWMLAAWIIGVAQVGLWNAYAHFGNGSHIWNVPTQHLSKFFQILWVIQMIYPLGMGLVKISCLSLYLRLFSSERFRIVIYCSMAFVVAMTIATIFSAVFECIPIESNWVLSEWATRKCINRADQQYATSALAFTTDIAVLFLPMKYLLQLRVSTREKIQVIALMLLGSLTCIASIIRFKWIHFMQNSTDSTWDGFYLSVWTSIEFHFAVITTSIPAIKPLYVKIVQKFLHKNDSTPLHSDQSKEPPIFFLQESKLPAIV</sequence>
<dbReference type="EMBL" id="KZ613943">
    <property type="protein sequence ID" value="PMD42656.1"/>
    <property type="molecule type" value="Genomic_DNA"/>
</dbReference>
<accession>A0A2J6RVX3</accession>